<evidence type="ECO:0000313" key="2">
    <source>
        <dbReference type="EMBL" id="CCC05682.1"/>
    </source>
</evidence>
<evidence type="ECO:0000259" key="1">
    <source>
        <dbReference type="Pfam" id="PF23238"/>
    </source>
</evidence>
<sequence length="295" mass="34037">MSAFLNNLLNRPNVIITSRPYAKPPTRLDLELETIGFYPKQVKDYIKMAFKDRQTADCAQSFLESRSFIQGLMRIPVQLDALCFAWDNKNVNDSSKLDTVTDVYRAIDQSLWKKDIPRLEKKHDGKLITAARIQRADRTEVENHVLKEILFLESLAFTGLQNDTIEFESAHLGQISNRFAHGISPTMTVPCLSFLRTSDSSAEFSNKTYHFLHLTYQEYFAARYFVRQWEANKPLEYLALNGQKNENPTIIEAIQFLGKNKYTARYDILWRFVAGLLDAKGKAEKFFQAIEDQTA</sequence>
<dbReference type="STRING" id="771870.F7WCQ9"/>
<dbReference type="VEuPathDB" id="FungiDB:SMAC_09791"/>
<dbReference type="Pfam" id="PF23238">
    <property type="entry name" value="DUF7068"/>
    <property type="match status" value="1"/>
</dbReference>
<dbReference type="PANTHER" id="PTHR46312">
    <property type="entry name" value="NACHT DOMAIN-CONTAINING PROTEIN"/>
    <property type="match status" value="1"/>
</dbReference>
<gene>
    <name evidence="2" type="ORF">SMAC_09791</name>
</gene>
<name>F7WCQ9_SORMK</name>
<keyword evidence="3" id="KW-1185">Reference proteome</keyword>
<dbReference type="OMA" id="DERWILH"/>
<dbReference type="AlphaFoldDB" id="F7WCQ9"/>
<dbReference type="Proteomes" id="UP000001881">
    <property type="component" value="Unassembled WGS sequence"/>
</dbReference>
<reference evidence="2 3" key="1">
    <citation type="journal article" date="2010" name="PLoS Genet.">
        <title>De novo assembly of a 40 Mb eukaryotic genome from short sequence reads: Sordaria macrospora, a model organism for fungal morphogenesis.</title>
        <authorList>
            <person name="Nowrousian M."/>
            <person name="Stajich J."/>
            <person name="Chu M."/>
            <person name="Engh I."/>
            <person name="Espagne E."/>
            <person name="Halliday K."/>
            <person name="Kamerewerd J."/>
            <person name="Kempken F."/>
            <person name="Knab B."/>
            <person name="Kuo H.C."/>
            <person name="Osiewacz H.D."/>
            <person name="Poeggeler S."/>
            <person name="Read N."/>
            <person name="Seiler S."/>
            <person name="Smith K."/>
            <person name="Zickler D."/>
            <person name="Kueck U."/>
            <person name="Freitag M."/>
        </authorList>
    </citation>
    <scope>NUCLEOTIDE SEQUENCE [LARGE SCALE GENOMIC DNA]</scope>
    <source>
        <strain evidence="3">ATCC MYA-333 / DSM 997 / K(L3346) / K-hell</strain>
        <tissue evidence="2">Mycelium</tissue>
    </source>
</reference>
<comment type="caution">
    <text evidence="2">The sequence shown here is derived from an EMBL/GenBank/DDBJ whole genome shotgun (WGS) entry which is preliminary data.</text>
</comment>
<dbReference type="eggNOG" id="KOG2029">
    <property type="taxonomic scope" value="Eukaryota"/>
</dbReference>
<dbReference type="OrthoDB" id="427518at2759"/>
<dbReference type="HOGENOM" id="CLU_943866_0_0_1"/>
<proteinExistence type="predicted"/>
<feature type="domain" description="DUF7068" evidence="1">
    <location>
        <begin position="56"/>
        <end position="92"/>
    </location>
</feature>
<accession>F7WCQ9</accession>
<dbReference type="InterPro" id="IPR055496">
    <property type="entry name" value="DUF7068"/>
</dbReference>
<protein>
    <submittedName>
        <fullName evidence="2">WGS project CABT00000000 data, contig 2.197</fullName>
    </submittedName>
</protein>
<dbReference type="EMBL" id="CABT02000197">
    <property type="protein sequence ID" value="CCC05682.1"/>
    <property type="molecule type" value="Genomic_DNA"/>
</dbReference>
<evidence type="ECO:0000313" key="3">
    <source>
        <dbReference type="Proteomes" id="UP000001881"/>
    </source>
</evidence>
<dbReference type="InParanoid" id="F7WCQ9"/>
<dbReference type="PANTHER" id="PTHR46312:SF2">
    <property type="entry name" value="NUCLEOTIDE-BINDING OLIGOMERIZATION DOMAIN-CONTAINING PROTEIN 2-LIKE"/>
    <property type="match status" value="1"/>
</dbReference>
<dbReference type="KEGG" id="smp:10800671"/>
<organism evidence="2 3">
    <name type="scientific">Sordaria macrospora (strain ATCC MYA-333 / DSM 997 / K(L3346) / K-hell)</name>
    <dbReference type="NCBI Taxonomy" id="771870"/>
    <lineage>
        <taxon>Eukaryota</taxon>
        <taxon>Fungi</taxon>
        <taxon>Dikarya</taxon>
        <taxon>Ascomycota</taxon>
        <taxon>Pezizomycotina</taxon>
        <taxon>Sordariomycetes</taxon>
        <taxon>Sordariomycetidae</taxon>
        <taxon>Sordariales</taxon>
        <taxon>Sordariaceae</taxon>
        <taxon>Sordaria</taxon>
    </lineage>
</organism>
<dbReference type="GeneID" id="10800671"/>